<accession>A0AAU9M0S8</accession>
<feature type="compositionally biased region" description="Basic and acidic residues" evidence="1">
    <location>
        <begin position="49"/>
        <end position="64"/>
    </location>
</feature>
<evidence type="ECO:0000313" key="2">
    <source>
        <dbReference type="EMBL" id="CAH1421464.1"/>
    </source>
</evidence>
<evidence type="ECO:0000256" key="1">
    <source>
        <dbReference type="SAM" id="MobiDB-lite"/>
    </source>
</evidence>
<proteinExistence type="predicted"/>
<dbReference type="AlphaFoldDB" id="A0AAU9M0S8"/>
<evidence type="ECO:0000313" key="3">
    <source>
        <dbReference type="Proteomes" id="UP001157418"/>
    </source>
</evidence>
<comment type="caution">
    <text evidence="2">The sequence shown here is derived from an EMBL/GenBank/DDBJ whole genome shotgun (WGS) entry which is preliminary data.</text>
</comment>
<protein>
    <submittedName>
        <fullName evidence="2">Uncharacterized protein</fullName>
    </submittedName>
</protein>
<feature type="region of interest" description="Disordered" evidence="1">
    <location>
        <begin position="49"/>
        <end position="77"/>
    </location>
</feature>
<sequence>MVVASFYFKQQDSKNLNIKSLVSEIKEIKGKNSEKGILVNGDSTLVKEDELQVQTEKEGGREATTRPSNATENGHEAKSNIHEVPVSQHIDSGIRCTRMGNGNPGESSKVEKEEGQLSPNHDSDEVNFSTYKDNENENGTYKGEMEVDCDDEESDVVSGGGDDISGDESGGSREEEEEECKPESKGEGNGIENSSEVSLPWGGRYKFWYSFLGMEHMSDNCSLGRTAKLYLLSWEGAYRMAEVAREWMRLDLNG</sequence>
<name>A0AAU9M0S8_9ASTR</name>
<dbReference type="EMBL" id="CAKMRJ010001112">
    <property type="protein sequence ID" value="CAH1421464.1"/>
    <property type="molecule type" value="Genomic_DNA"/>
</dbReference>
<keyword evidence="3" id="KW-1185">Reference proteome</keyword>
<feature type="compositionally biased region" description="Acidic residues" evidence="1">
    <location>
        <begin position="146"/>
        <end position="155"/>
    </location>
</feature>
<reference evidence="2 3" key="1">
    <citation type="submission" date="2022-01" db="EMBL/GenBank/DDBJ databases">
        <authorList>
            <person name="Xiong W."/>
            <person name="Schranz E."/>
        </authorList>
    </citation>
    <scope>NUCLEOTIDE SEQUENCE [LARGE SCALE GENOMIC DNA]</scope>
</reference>
<gene>
    <name evidence="2" type="ORF">LVIROSA_LOCUS8864</name>
</gene>
<dbReference type="Proteomes" id="UP001157418">
    <property type="component" value="Unassembled WGS sequence"/>
</dbReference>
<feature type="region of interest" description="Disordered" evidence="1">
    <location>
        <begin position="94"/>
        <end position="195"/>
    </location>
</feature>
<organism evidence="2 3">
    <name type="scientific">Lactuca virosa</name>
    <dbReference type="NCBI Taxonomy" id="75947"/>
    <lineage>
        <taxon>Eukaryota</taxon>
        <taxon>Viridiplantae</taxon>
        <taxon>Streptophyta</taxon>
        <taxon>Embryophyta</taxon>
        <taxon>Tracheophyta</taxon>
        <taxon>Spermatophyta</taxon>
        <taxon>Magnoliopsida</taxon>
        <taxon>eudicotyledons</taxon>
        <taxon>Gunneridae</taxon>
        <taxon>Pentapetalae</taxon>
        <taxon>asterids</taxon>
        <taxon>campanulids</taxon>
        <taxon>Asterales</taxon>
        <taxon>Asteraceae</taxon>
        <taxon>Cichorioideae</taxon>
        <taxon>Cichorieae</taxon>
        <taxon>Lactucinae</taxon>
        <taxon>Lactuca</taxon>
    </lineage>
</organism>